<dbReference type="InterPro" id="IPR001343">
    <property type="entry name" value="Hemolysn_Ca-bd"/>
</dbReference>
<gene>
    <name evidence="9" type="primary">cya_7</name>
    <name evidence="9" type="ORF">PHA8399_04208</name>
</gene>
<dbReference type="Gene3D" id="2.150.10.10">
    <property type="entry name" value="Serralysin-like metalloprotease, C-terminal"/>
    <property type="match status" value="1"/>
</dbReference>
<evidence type="ECO:0000256" key="5">
    <source>
        <dbReference type="ARBA" id="ARBA00022737"/>
    </source>
</evidence>
<reference evidence="9 10" key="1">
    <citation type="submission" date="2015-09" db="EMBL/GenBank/DDBJ databases">
        <authorList>
            <consortium name="Swine Surveillance"/>
        </authorList>
    </citation>
    <scope>NUCLEOTIDE SEQUENCE [LARGE SCALE GENOMIC DNA]</scope>
    <source>
        <strain evidence="9 10">CECT 8399</strain>
    </source>
</reference>
<dbReference type="RefSeq" id="WP_058288010.1">
    <property type="nucleotide sequence ID" value="NZ_CYSR01000040.1"/>
</dbReference>
<dbReference type="Pfam" id="PF00353">
    <property type="entry name" value="HemolysinCabind"/>
    <property type="match status" value="1"/>
</dbReference>
<dbReference type="InterPro" id="IPR018511">
    <property type="entry name" value="Hemolysin-typ_Ca-bd_CS"/>
</dbReference>
<evidence type="ECO:0000256" key="3">
    <source>
        <dbReference type="ARBA" id="ARBA00022525"/>
    </source>
</evidence>
<dbReference type="GO" id="GO:0005576">
    <property type="term" value="C:extracellular region"/>
    <property type="evidence" value="ECO:0007669"/>
    <property type="project" value="UniProtKB-SubCell"/>
</dbReference>
<sequence length="467" mass="47562">MARVNLNLVFDGETAIPLLDGLSSVKWFDRFLNTYNVFESNADNRLVADVGLTGQDWTAKIVRFGGAAENNLTRITDLDGGTGRRIDYLELGYNSSVVLDSTRARQINGWDGKKHEVTLGENQQDSTFSIHLFAEENFVTTGSAFVFNIETGLGGSDADRAKGDVITIGSGGAGTVRTSAGDDKVVVRKGFAEFVSTSGGDDTVVVGNSGAGVVRTGGGNDTVRTGNAFVELISTGNGIDTAEVGAGGAALVRLGSGRDIVRLSETGPGTGVQISGGDGRDTVDFSKISSGVVFSLNLDGAWQNPGAPGGRLGAEGTGFVQATSVENLTGTAKGDRLTGDGGANLLAGKGGNDRLAGLAGPDRLNGGGGNDRLAGGGGNDTLKGGSGNDTLTGGKGADTFVFKCGDDLVRDFEEGSDILQISGHSGGFSSLSITDSAGSRLITHDGGTVRLDGEAGLALSADDFVFV</sequence>
<accession>A0A0P1HS08</accession>
<dbReference type="STRING" id="1396826.PHA8399_04208"/>
<dbReference type="SUPFAM" id="SSF51120">
    <property type="entry name" value="beta-Roll"/>
    <property type="match status" value="1"/>
</dbReference>
<dbReference type="AlphaFoldDB" id="A0A0P1HS08"/>
<dbReference type="PROSITE" id="PS00330">
    <property type="entry name" value="HEMOLYSIN_CALCIUM"/>
    <property type="match status" value="3"/>
</dbReference>
<comment type="subcellular location">
    <subcellularLocation>
        <location evidence="1">Membrane</location>
    </subcellularLocation>
    <subcellularLocation>
        <location evidence="2">Secreted</location>
    </subcellularLocation>
</comment>
<keyword evidence="6" id="KW-0843">Virulence</keyword>
<protein>
    <submittedName>
        <fullName evidence="9">Cyclolysin</fullName>
    </submittedName>
</protein>
<proteinExistence type="predicted"/>
<evidence type="ECO:0000313" key="9">
    <source>
        <dbReference type="EMBL" id="CUI02047.1"/>
    </source>
</evidence>
<evidence type="ECO:0000256" key="8">
    <source>
        <dbReference type="SAM" id="MobiDB-lite"/>
    </source>
</evidence>
<dbReference type="PRINTS" id="PR00313">
    <property type="entry name" value="CABNDNGRPT"/>
</dbReference>
<dbReference type="InterPro" id="IPR050557">
    <property type="entry name" value="RTX_toxin/Mannuronan_C5-epim"/>
</dbReference>
<feature type="region of interest" description="Disordered" evidence="8">
    <location>
        <begin position="357"/>
        <end position="387"/>
    </location>
</feature>
<dbReference type="PANTHER" id="PTHR38340">
    <property type="entry name" value="S-LAYER PROTEIN"/>
    <property type="match status" value="1"/>
</dbReference>
<dbReference type="InterPro" id="IPR003995">
    <property type="entry name" value="RTX_toxin_determinant-A"/>
</dbReference>
<dbReference type="Gene3D" id="2.160.20.160">
    <property type="match status" value="1"/>
</dbReference>
<dbReference type="InterPro" id="IPR011049">
    <property type="entry name" value="Serralysin-like_metalloprot_C"/>
</dbReference>
<keyword evidence="3" id="KW-0964">Secreted</keyword>
<evidence type="ECO:0000256" key="1">
    <source>
        <dbReference type="ARBA" id="ARBA00004370"/>
    </source>
</evidence>
<dbReference type="Proteomes" id="UP000051326">
    <property type="component" value="Unassembled WGS sequence"/>
</dbReference>
<dbReference type="GO" id="GO:0090729">
    <property type="term" value="F:toxin activity"/>
    <property type="evidence" value="ECO:0007669"/>
    <property type="project" value="UniProtKB-KW"/>
</dbReference>
<name>A0A0P1HS08_9RHOB</name>
<evidence type="ECO:0000313" key="10">
    <source>
        <dbReference type="Proteomes" id="UP000051326"/>
    </source>
</evidence>
<evidence type="ECO:0000256" key="7">
    <source>
        <dbReference type="ARBA" id="ARBA00023136"/>
    </source>
</evidence>
<organism evidence="9 10">
    <name type="scientific">Leisingera aquaemixtae</name>
    <dbReference type="NCBI Taxonomy" id="1396826"/>
    <lineage>
        <taxon>Bacteria</taxon>
        <taxon>Pseudomonadati</taxon>
        <taxon>Pseudomonadota</taxon>
        <taxon>Alphaproteobacteria</taxon>
        <taxon>Rhodobacterales</taxon>
        <taxon>Roseobacteraceae</taxon>
        <taxon>Leisingera</taxon>
    </lineage>
</organism>
<dbReference type="GO" id="GO:0005509">
    <property type="term" value="F:calcium ion binding"/>
    <property type="evidence" value="ECO:0007669"/>
    <property type="project" value="InterPro"/>
</dbReference>
<keyword evidence="7" id="KW-0472">Membrane</keyword>
<evidence type="ECO:0000256" key="6">
    <source>
        <dbReference type="ARBA" id="ARBA00023026"/>
    </source>
</evidence>
<dbReference type="EMBL" id="CYSR01000040">
    <property type="protein sequence ID" value="CUI02047.1"/>
    <property type="molecule type" value="Genomic_DNA"/>
</dbReference>
<dbReference type="PRINTS" id="PR01488">
    <property type="entry name" value="RTXTOXINA"/>
</dbReference>
<feature type="compositionally biased region" description="Gly residues" evidence="8">
    <location>
        <begin position="365"/>
        <end position="387"/>
    </location>
</feature>
<dbReference type="GO" id="GO:0016020">
    <property type="term" value="C:membrane"/>
    <property type="evidence" value="ECO:0007669"/>
    <property type="project" value="UniProtKB-SubCell"/>
</dbReference>
<keyword evidence="4" id="KW-0800">Toxin</keyword>
<evidence type="ECO:0000256" key="4">
    <source>
        <dbReference type="ARBA" id="ARBA00022656"/>
    </source>
</evidence>
<evidence type="ECO:0000256" key="2">
    <source>
        <dbReference type="ARBA" id="ARBA00004613"/>
    </source>
</evidence>
<dbReference type="PANTHER" id="PTHR38340:SF1">
    <property type="entry name" value="S-LAYER PROTEIN"/>
    <property type="match status" value="1"/>
</dbReference>
<keyword evidence="5" id="KW-0677">Repeat</keyword>